<comment type="caution">
    <text evidence="1">The sequence shown here is derived from an EMBL/GenBank/DDBJ whole genome shotgun (WGS) entry which is preliminary data.</text>
</comment>
<evidence type="ECO:0000313" key="2">
    <source>
        <dbReference type="Proteomes" id="UP001596547"/>
    </source>
</evidence>
<dbReference type="Proteomes" id="UP001596547">
    <property type="component" value="Unassembled WGS sequence"/>
</dbReference>
<proteinExistence type="predicted"/>
<evidence type="ECO:0008006" key="3">
    <source>
        <dbReference type="Google" id="ProtNLM"/>
    </source>
</evidence>
<gene>
    <name evidence="1" type="ORF">ACFQPE_11305</name>
</gene>
<organism evidence="1 2">
    <name type="scientific">Halomarina halobia</name>
    <dbReference type="NCBI Taxonomy" id="3033386"/>
    <lineage>
        <taxon>Archaea</taxon>
        <taxon>Methanobacteriati</taxon>
        <taxon>Methanobacteriota</taxon>
        <taxon>Stenosarchaea group</taxon>
        <taxon>Halobacteria</taxon>
        <taxon>Halobacteriales</taxon>
        <taxon>Natronomonadaceae</taxon>
        <taxon>Halomarina</taxon>
    </lineage>
</organism>
<dbReference type="GeneID" id="79315962"/>
<dbReference type="EMBL" id="JBHTBF010000002">
    <property type="protein sequence ID" value="MFC7317369.1"/>
    <property type="molecule type" value="Genomic_DNA"/>
</dbReference>
<sequence>MDVRDAVEADAERLAELTESPEDVMRNLVHDRTVRVGVVDADIVGFVSFDAQRDTVYVTQLEGPSEARERLLEEPIRFARNESMQAELLVSAGDEPTREIARDAAFVEAGNGPRFEGTETVRYRWTPS</sequence>
<dbReference type="AlphaFoldDB" id="A0ABD6A9U2"/>
<dbReference type="InterPro" id="IPR016181">
    <property type="entry name" value="Acyl_CoA_acyltransferase"/>
</dbReference>
<name>A0ABD6A9U2_9EURY</name>
<reference evidence="1 2" key="1">
    <citation type="journal article" date="2019" name="Int. J. Syst. Evol. Microbiol.">
        <title>The Global Catalogue of Microorganisms (GCM) 10K type strain sequencing project: providing services to taxonomists for standard genome sequencing and annotation.</title>
        <authorList>
            <consortium name="The Broad Institute Genomics Platform"/>
            <consortium name="The Broad Institute Genome Sequencing Center for Infectious Disease"/>
            <person name="Wu L."/>
            <person name="Ma J."/>
        </authorList>
    </citation>
    <scope>NUCLEOTIDE SEQUENCE [LARGE SCALE GENOMIC DNA]</scope>
    <source>
        <strain evidence="1 2">PSR21</strain>
    </source>
</reference>
<keyword evidence="2" id="KW-1185">Reference proteome</keyword>
<accession>A0ABD6A9U2</accession>
<protein>
    <recommendedName>
        <fullName evidence="3">N-acetyltransferase domain-containing protein</fullName>
    </recommendedName>
</protein>
<dbReference type="RefSeq" id="WP_276303382.1">
    <property type="nucleotide sequence ID" value="NZ_CP119992.1"/>
</dbReference>
<dbReference type="SUPFAM" id="SSF55729">
    <property type="entry name" value="Acyl-CoA N-acyltransferases (Nat)"/>
    <property type="match status" value="1"/>
</dbReference>
<evidence type="ECO:0000313" key="1">
    <source>
        <dbReference type="EMBL" id="MFC7317369.1"/>
    </source>
</evidence>